<evidence type="ECO:0000313" key="3">
    <source>
        <dbReference type="Proteomes" id="UP000006643"/>
    </source>
</evidence>
<dbReference type="RefSeq" id="XP_002904543.1">
    <property type="nucleotide sequence ID" value="XM_002904497.1"/>
</dbReference>
<dbReference type="InParanoid" id="D0N8M7"/>
<dbReference type="HOGENOM" id="CLU_1672687_0_0_1"/>
<reference evidence="3" key="1">
    <citation type="journal article" date="2009" name="Nature">
        <title>Genome sequence and analysis of the Irish potato famine pathogen Phytophthora infestans.</title>
        <authorList>
            <consortium name="The Broad Institute Genome Sequencing Platform"/>
            <person name="Haas B.J."/>
            <person name="Kamoun S."/>
            <person name="Zody M.C."/>
            <person name="Jiang R.H."/>
            <person name="Handsaker R.E."/>
            <person name="Cano L.M."/>
            <person name="Grabherr M."/>
            <person name="Kodira C.D."/>
            <person name="Raffaele S."/>
            <person name="Torto-Alalibo T."/>
            <person name="Bozkurt T.O."/>
            <person name="Ah-Fong A.M."/>
            <person name="Alvarado L."/>
            <person name="Anderson V.L."/>
            <person name="Armstrong M.R."/>
            <person name="Avrova A."/>
            <person name="Baxter L."/>
            <person name="Beynon J."/>
            <person name="Boevink P.C."/>
            <person name="Bollmann S.R."/>
            <person name="Bos J.I."/>
            <person name="Bulone V."/>
            <person name="Cai G."/>
            <person name="Cakir C."/>
            <person name="Carrington J.C."/>
            <person name="Chawner M."/>
            <person name="Conti L."/>
            <person name="Costanzo S."/>
            <person name="Ewan R."/>
            <person name="Fahlgren N."/>
            <person name="Fischbach M.A."/>
            <person name="Fugelstad J."/>
            <person name="Gilroy E.M."/>
            <person name="Gnerre S."/>
            <person name="Green P.J."/>
            <person name="Grenville-Briggs L.J."/>
            <person name="Griffith J."/>
            <person name="Grunwald N.J."/>
            <person name="Horn K."/>
            <person name="Horner N.R."/>
            <person name="Hu C.H."/>
            <person name="Huitema E."/>
            <person name="Jeong D.H."/>
            <person name="Jones A.M."/>
            <person name="Jones J.D."/>
            <person name="Jones R.W."/>
            <person name="Karlsson E.K."/>
            <person name="Kunjeti S.G."/>
            <person name="Lamour K."/>
            <person name="Liu Z."/>
            <person name="Ma L."/>
            <person name="Maclean D."/>
            <person name="Chibucos M.C."/>
            <person name="McDonald H."/>
            <person name="McWalters J."/>
            <person name="Meijer H.J."/>
            <person name="Morgan W."/>
            <person name="Morris P.F."/>
            <person name="Munro C.A."/>
            <person name="O'Neill K."/>
            <person name="Ospina-Giraldo M."/>
            <person name="Pinzon A."/>
            <person name="Pritchard L."/>
            <person name="Ramsahoye B."/>
            <person name="Ren Q."/>
            <person name="Restrepo S."/>
            <person name="Roy S."/>
            <person name="Sadanandom A."/>
            <person name="Savidor A."/>
            <person name="Schornack S."/>
            <person name="Schwartz D.C."/>
            <person name="Schumann U.D."/>
            <person name="Schwessinger B."/>
            <person name="Seyer L."/>
            <person name="Sharpe T."/>
            <person name="Silvar C."/>
            <person name="Song J."/>
            <person name="Studholme D.J."/>
            <person name="Sykes S."/>
            <person name="Thines M."/>
            <person name="van de Vondervoort P.J."/>
            <person name="Phuntumart V."/>
            <person name="Wawra S."/>
            <person name="Weide R."/>
            <person name="Win J."/>
            <person name="Young C."/>
            <person name="Zhou S."/>
            <person name="Fry W."/>
            <person name="Meyers B.C."/>
            <person name="van West P."/>
            <person name="Ristaino J."/>
            <person name="Govers F."/>
            <person name="Birch P.R."/>
            <person name="Whisson S.C."/>
            <person name="Judelson H.S."/>
            <person name="Nusbaum C."/>
        </authorList>
    </citation>
    <scope>NUCLEOTIDE SEQUENCE [LARGE SCALE GENOMIC DNA]</scope>
    <source>
        <strain evidence="3">T30-4</strain>
    </source>
</reference>
<protein>
    <submittedName>
        <fullName evidence="2">Uncharacterized protein</fullName>
    </submittedName>
</protein>
<sequence>MSARVMTPVKAVECMTEKPLTVALTIELDGVRSSVKGLLAIGSLIGCSGHASILPVMSASDEMQDSEELDRTRKRDSIRHVHLVGAISLQVSRIRTEGIEVEDSPRCRAFLRKIELAAKKDIRVVDSVEVNGLDEEAASEFGGKDEEMSPRGTTSYKL</sequence>
<dbReference type="EMBL" id="DS028128">
    <property type="protein sequence ID" value="EEY53912.1"/>
    <property type="molecule type" value="Genomic_DNA"/>
</dbReference>
<dbReference type="GeneID" id="9465755"/>
<keyword evidence="3" id="KW-1185">Reference proteome</keyword>
<organism evidence="2 3">
    <name type="scientific">Phytophthora infestans (strain T30-4)</name>
    <name type="common">Potato late blight agent</name>
    <dbReference type="NCBI Taxonomy" id="403677"/>
    <lineage>
        <taxon>Eukaryota</taxon>
        <taxon>Sar</taxon>
        <taxon>Stramenopiles</taxon>
        <taxon>Oomycota</taxon>
        <taxon>Peronosporomycetes</taxon>
        <taxon>Peronosporales</taxon>
        <taxon>Peronosporaceae</taxon>
        <taxon>Phytophthora</taxon>
    </lineage>
</organism>
<evidence type="ECO:0000256" key="1">
    <source>
        <dbReference type="SAM" id="MobiDB-lite"/>
    </source>
</evidence>
<evidence type="ECO:0000313" key="2">
    <source>
        <dbReference type="EMBL" id="EEY53912.1"/>
    </source>
</evidence>
<dbReference type="AlphaFoldDB" id="D0N8M7"/>
<feature type="region of interest" description="Disordered" evidence="1">
    <location>
        <begin position="136"/>
        <end position="158"/>
    </location>
</feature>
<proteinExistence type="predicted"/>
<gene>
    <name evidence="2" type="ORF">PITG_07557</name>
</gene>
<name>D0N8M7_PHYIT</name>
<dbReference type="VEuPathDB" id="FungiDB:PITG_07557"/>
<dbReference type="Proteomes" id="UP000006643">
    <property type="component" value="Unassembled WGS sequence"/>
</dbReference>
<dbReference type="KEGG" id="pif:PITG_07557"/>
<accession>D0N8M7</accession>